<dbReference type="AlphaFoldDB" id="A0A1V8TCE8"/>
<dbReference type="EMBL" id="NAJO01000011">
    <property type="protein sequence ID" value="OQO08921.1"/>
    <property type="molecule type" value="Genomic_DNA"/>
</dbReference>
<accession>A0A1V8TCE8</accession>
<dbReference type="GO" id="GO:0006508">
    <property type="term" value="P:proteolysis"/>
    <property type="evidence" value="ECO:0007669"/>
    <property type="project" value="InterPro"/>
</dbReference>
<comment type="caution">
    <text evidence="3">The sequence shown here is derived from an EMBL/GenBank/DDBJ whole genome shotgun (WGS) entry which is preliminary data.</text>
</comment>
<dbReference type="InterPro" id="IPR006026">
    <property type="entry name" value="Peptidase_Metallo"/>
</dbReference>
<sequence length="277" mass="30775">MGRELVFRNPGEDSKNDRIEALIAEIVKRLGDAKIAVLDPSKDGPEDDSAELKAAQAESKETVELAKVPDCQSQPAQPKNLQGLDDQKRALDLWLGTWGTIPRWNKGAEINFAAYSGGYDKSDDAVYAARQLNRAALYWNSLKVGVTFKWVGRLADAEFVLGYGGDQGNTVARAFFPNANDLNNLFVYKRAFDADTKPVMWRFFLHELGHVLGLRHEFARIEGGAVHWGPDDPLSVMNYRPEAPMVTAQDIALTQAFYNYTKADIDGVPVQVFVPNN</sequence>
<organism evidence="3 4">
    <name type="scientific">Cryoendolithus antarcticus</name>
    <dbReference type="NCBI Taxonomy" id="1507870"/>
    <lineage>
        <taxon>Eukaryota</taxon>
        <taxon>Fungi</taxon>
        <taxon>Dikarya</taxon>
        <taxon>Ascomycota</taxon>
        <taxon>Pezizomycotina</taxon>
        <taxon>Dothideomycetes</taxon>
        <taxon>Dothideomycetidae</taxon>
        <taxon>Cladosporiales</taxon>
        <taxon>Cladosporiaceae</taxon>
        <taxon>Cryoendolithus</taxon>
    </lineage>
</organism>
<evidence type="ECO:0000313" key="4">
    <source>
        <dbReference type="Proteomes" id="UP000192596"/>
    </source>
</evidence>
<name>A0A1V8TCE8_9PEZI</name>
<dbReference type="STRING" id="1507870.A0A1V8TCE8"/>
<dbReference type="SUPFAM" id="SSF55486">
    <property type="entry name" value="Metalloproteases ('zincins'), catalytic domain"/>
    <property type="match status" value="1"/>
</dbReference>
<feature type="region of interest" description="Disordered" evidence="1">
    <location>
        <begin position="38"/>
        <end position="58"/>
    </location>
</feature>
<dbReference type="InParanoid" id="A0A1V8TCE8"/>
<evidence type="ECO:0000313" key="3">
    <source>
        <dbReference type="EMBL" id="OQO08921.1"/>
    </source>
</evidence>
<dbReference type="Gene3D" id="3.40.390.10">
    <property type="entry name" value="Collagenase (Catalytic Domain)"/>
    <property type="match status" value="1"/>
</dbReference>
<evidence type="ECO:0000259" key="2">
    <source>
        <dbReference type="SMART" id="SM00235"/>
    </source>
</evidence>
<keyword evidence="4" id="KW-1185">Reference proteome</keyword>
<gene>
    <name evidence="3" type="ORF">B0A48_05811</name>
</gene>
<feature type="domain" description="Peptidase metallopeptidase" evidence="2">
    <location>
        <begin position="100"/>
        <end position="260"/>
    </location>
</feature>
<dbReference type="OrthoDB" id="406838at2759"/>
<reference evidence="4" key="1">
    <citation type="submission" date="2017-03" db="EMBL/GenBank/DDBJ databases">
        <title>Genomes of endolithic fungi from Antarctica.</title>
        <authorList>
            <person name="Coleine C."/>
            <person name="Masonjones S."/>
            <person name="Stajich J.E."/>
        </authorList>
    </citation>
    <scope>NUCLEOTIDE SEQUENCE [LARGE SCALE GENOMIC DNA]</scope>
    <source>
        <strain evidence="4">CCFEE 5527</strain>
    </source>
</reference>
<dbReference type="Proteomes" id="UP000192596">
    <property type="component" value="Unassembled WGS sequence"/>
</dbReference>
<dbReference type="GO" id="GO:0008270">
    <property type="term" value="F:zinc ion binding"/>
    <property type="evidence" value="ECO:0007669"/>
    <property type="project" value="InterPro"/>
</dbReference>
<dbReference type="InterPro" id="IPR024079">
    <property type="entry name" value="MetalloPept_cat_dom_sf"/>
</dbReference>
<dbReference type="SMART" id="SM00235">
    <property type="entry name" value="ZnMc"/>
    <property type="match status" value="1"/>
</dbReference>
<evidence type="ECO:0000256" key="1">
    <source>
        <dbReference type="SAM" id="MobiDB-lite"/>
    </source>
</evidence>
<dbReference type="GO" id="GO:0008237">
    <property type="term" value="F:metallopeptidase activity"/>
    <property type="evidence" value="ECO:0007669"/>
    <property type="project" value="InterPro"/>
</dbReference>
<proteinExistence type="predicted"/>
<protein>
    <recommendedName>
        <fullName evidence="2">Peptidase metallopeptidase domain-containing protein</fullName>
    </recommendedName>
</protein>